<dbReference type="InParanoid" id="A0A3P8W3N4"/>
<dbReference type="KEGG" id="csem:103382577"/>
<dbReference type="PANTHER" id="PTHR15131">
    <property type="entry name" value="SMALL NUCLEAR RNA ACTIVATING COMPLEX, POLYPEPTIDE 1"/>
    <property type="match status" value="1"/>
</dbReference>
<feature type="region of interest" description="Disordered" evidence="1">
    <location>
        <begin position="351"/>
        <end position="375"/>
    </location>
</feature>
<reference evidence="2" key="3">
    <citation type="submission" date="2025-09" db="UniProtKB">
        <authorList>
            <consortium name="Ensembl"/>
        </authorList>
    </citation>
    <scope>IDENTIFICATION</scope>
</reference>
<dbReference type="Proteomes" id="UP000265120">
    <property type="component" value="Chromosome 1"/>
</dbReference>
<feature type="region of interest" description="Disordered" evidence="1">
    <location>
        <begin position="243"/>
        <end position="264"/>
    </location>
</feature>
<dbReference type="GO" id="GO:0019185">
    <property type="term" value="C:snRNA-activating protein complex"/>
    <property type="evidence" value="ECO:0007669"/>
    <property type="project" value="TreeGrafter"/>
</dbReference>
<dbReference type="RefSeq" id="XP_008313639.1">
    <property type="nucleotide sequence ID" value="XM_008315417.3"/>
</dbReference>
<evidence type="ECO:0000313" key="3">
    <source>
        <dbReference type="Proteomes" id="UP000265120"/>
    </source>
</evidence>
<sequence>MAFDGKFRRSGSELVKLDCDYLLGLFQKTESVRFEVFTKIWKETKFSEIFHGTLVHENRPFSRLVLRVAYTYFVPPHSFQIRVGGLYLLYCLYFSQRASPPEKIHIALKDWGDVKKFERDAVEAHHYDIVYILRQLMHTKAFYFSAMPMELSFKKYKNHQAPLRCEKFIERASRPQELISIELLDELSNVHSHYDKLKGSVFSESEHSSSSVNLIQKDLVPQLRSTVVDFHTWQQKRSCLKPEDDSCVPVEESGEGTASHEETNKRAQLLASIKTKAYGQATEASKSRRHRQVELELSNSVEAETLNNQARPNFKKRTSLKSRICDSVHISGDIEKATPKTTVIYRLVTVDSEGPGQTEGGNKDVQNSGGDKDTG</sequence>
<evidence type="ECO:0000256" key="1">
    <source>
        <dbReference type="SAM" id="MobiDB-lite"/>
    </source>
</evidence>
<dbReference type="AlphaFoldDB" id="A0A3P8W3N4"/>
<dbReference type="CTD" id="393224"/>
<dbReference type="PANTHER" id="PTHR15131:SF3">
    <property type="entry name" value="SNRNA-ACTIVATING PROTEIN COMPLEX SUBUNIT 1"/>
    <property type="match status" value="1"/>
</dbReference>
<organism evidence="2 3">
    <name type="scientific">Cynoglossus semilaevis</name>
    <name type="common">Tongue sole</name>
    <dbReference type="NCBI Taxonomy" id="244447"/>
    <lineage>
        <taxon>Eukaryota</taxon>
        <taxon>Metazoa</taxon>
        <taxon>Chordata</taxon>
        <taxon>Craniata</taxon>
        <taxon>Vertebrata</taxon>
        <taxon>Euteleostomi</taxon>
        <taxon>Actinopterygii</taxon>
        <taxon>Neopterygii</taxon>
        <taxon>Teleostei</taxon>
        <taxon>Neoteleostei</taxon>
        <taxon>Acanthomorphata</taxon>
        <taxon>Carangaria</taxon>
        <taxon>Pleuronectiformes</taxon>
        <taxon>Pleuronectoidei</taxon>
        <taxon>Cynoglossidae</taxon>
        <taxon>Cynoglossinae</taxon>
        <taxon>Cynoglossus</taxon>
    </lineage>
</organism>
<reference evidence="2 3" key="1">
    <citation type="journal article" date="2014" name="Nat. Genet.">
        <title>Whole-genome sequence of a flatfish provides insights into ZW sex chromosome evolution and adaptation to a benthic lifestyle.</title>
        <authorList>
            <person name="Chen S."/>
            <person name="Zhang G."/>
            <person name="Shao C."/>
            <person name="Huang Q."/>
            <person name="Liu G."/>
            <person name="Zhang P."/>
            <person name="Song W."/>
            <person name="An N."/>
            <person name="Chalopin D."/>
            <person name="Volff J.N."/>
            <person name="Hong Y."/>
            <person name="Li Q."/>
            <person name="Sha Z."/>
            <person name="Zhou H."/>
            <person name="Xie M."/>
            <person name="Yu Q."/>
            <person name="Liu Y."/>
            <person name="Xiang H."/>
            <person name="Wang N."/>
            <person name="Wu K."/>
            <person name="Yang C."/>
            <person name="Zhou Q."/>
            <person name="Liao X."/>
            <person name="Yang L."/>
            <person name="Hu Q."/>
            <person name="Zhang J."/>
            <person name="Meng L."/>
            <person name="Jin L."/>
            <person name="Tian Y."/>
            <person name="Lian J."/>
            <person name="Yang J."/>
            <person name="Miao G."/>
            <person name="Liu S."/>
            <person name="Liang Z."/>
            <person name="Yan F."/>
            <person name="Li Y."/>
            <person name="Sun B."/>
            <person name="Zhang H."/>
            <person name="Zhang J."/>
            <person name="Zhu Y."/>
            <person name="Du M."/>
            <person name="Zhao Y."/>
            <person name="Schartl M."/>
            <person name="Tang Q."/>
            <person name="Wang J."/>
        </authorList>
    </citation>
    <scope>NUCLEOTIDE SEQUENCE</scope>
</reference>
<dbReference type="FunCoup" id="A0A3P8W3N4">
    <property type="interactions" value="563"/>
</dbReference>
<dbReference type="OrthoDB" id="20127at2759"/>
<keyword evidence="3" id="KW-1185">Reference proteome</keyword>
<dbReference type="Ensembl" id="ENSCSET00000020460.1">
    <property type="protein sequence ID" value="ENSCSEP00000020211.1"/>
    <property type="gene ID" value="ENSCSEG00000012899.1"/>
</dbReference>
<name>A0A3P8W3N4_CYNSE</name>
<dbReference type="InterPro" id="IPR019188">
    <property type="entry name" value="SNAPC1"/>
</dbReference>
<evidence type="ECO:0000313" key="2">
    <source>
        <dbReference type="Ensembl" id="ENSCSEP00000020211.1"/>
    </source>
</evidence>
<proteinExistence type="predicted"/>
<dbReference type="GeneTree" id="ENSGT00390000018691"/>
<dbReference type="Pfam" id="PF09808">
    <property type="entry name" value="SNAPC1"/>
    <property type="match status" value="1"/>
</dbReference>
<dbReference type="OMA" id="RDDMQNV"/>
<dbReference type="STRING" id="244447.ENSCSEP00000020211"/>
<dbReference type="GO" id="GO:0043565">
    <property type="term" value="F:sequence-specific DNA binding"/>
    <property type="evidence" value="ECO:0007669"/>
    <property type="project" value="TreeGrafter"/>
</dbReference>
<dbReference type="GeneID" id="103382577"/>
<dbReference type="GO" id="GO:0042795">
    <property type="term" value="P:snRNA transcription by RNA polymerase II"/>
    <property type="evidence" value="ECO:0007669"/>
    <property type="project" value="TreeGrafter"/>
</dbReference>
<protein>
    <submittedName>
        <fullName evidence="2">Small nuclear RNA activating complex, polypeptide 1b</fullName>
    </submittedName>
</protein>
<reference evidence="2" key="2">
    <citation type="submission" date="2025-08" db="UniProtKB">
        <authorList>
            <consortium name="Ensembl"/>
        </authorList>
    </citation>
    <scope>IDENTIFICATION</scope>
</reference>
<dbReference type="GO" id="GO:0042796">
    <property type="term" value="P:snRNA transcription by RNA polymerase III"/>
    <property type="evidence" value="ECO:0007669"/>
    <property type="project" value="TreeGrafter"/>
</dbReference>
<accession>A0A3P8W3N4</accession>